<keyword evidence="2" id="KW-0233">DNA recombination</keyword>
<keyword evidence="1" id="KW-0229">DNA integration</keyword>
<evidence type="ECO:0000259" key="3">
    <source>
        <dbReference type="PROSITE" id="PS51898"/>
    </source>
</evidence>
<dbReference type="PANTHER" id="PTHR30349">
    <property type="entry name" value="PHAGE INTEGRASE-RELATED"/>
    <property type="match status" value="1"/>
</dbReference>
<dbReference type="GO" id="GO:0006310">
    <property type="term" value="P:DNA recombination"/>
    <property type="evidence" value="ECO:0007669"/>
    <property type="project" value="UniProtKB-KW"/>
</dbReference>
<keyword evidence="5" id="KW-1185">Reference proteome</keyword>
<evidence type="ECO:0000313" key="4">
    <source>
        <dbReference type="EMBL" id="AIO70451.1"/>
    </source>
</evidence>
<organism evidence="4 5">
    <name type="scientific">Burkholderia oklahomensis</name>
    <dbReference type="NCBI Taxonomy" id="342113"/>
    <lineage>
        <taxon>Bacteria</taxon>
        <taxon>Pseudomonadati</taxon>
        <taxon>Pseudomonadota</taxon>
        <taxon>Betaproteobacteria</taxon>
        <taxon>Burkholderiales</taxon>
        <taxon>Burkholderiaceae</taxon>
        <taxon>Burkholderia</taxon>
        <taxon>pseudomallei group</taxon>
    </lineage>
</organism>
<dbReference type="KEGG" id="bok:DM82_5888"/>
<dbReference type="Gene3D" id="1.10.443.10">
    <property type="entry name" value="Intergrase catalytic core"/>
    <property type="match status" value="1"/>
</dbReference>
<dbReference type="InterPro" id="IPR002104">
    <property type="entry name" value="Integrase_catalytic"/>
</dbReference>
<dbReference type="InterPro" id="IPR050090">
    <property type="entry name" value="Tyrosine_recombinase_XerCD"/>
</dbReference>
<dbReference type="GO" id="GO:0015074">
    <property type="term" value="P:DNA integration"/>
    <property type="evidence" value="ECO:0007669"/>
    <property type="project" value="UniProtKB-KW"/>
</dbReference>
<evidence type="ECO:0000313" key="5">
    <source>
        <dbReference type="Proteomes" id="UP000029424"/>
    </source>
</evidence>
<dbReference type="PANTHER" id="PTHR30349:SF64">
    <property type="entry name" value="PROPHAGE INTEGRASE INTD-RELATED"/>
    <property type="match status" value="1"/>
</dbReference>
<dbReference type="Proteomes" id="UP000029424">
    <property type="component" value="Chromosome 2"/>
</dbReference>
<protein>
    <submittedName>
        <fullName evidence="4">Phage integrase family protein</fullName>
    </submittedName>
</protein>
<dbReference type="InterPro" id="IPR013762">
    <property type="entry name" value="Integrase-like_cat_sf"/>
</dbReference>
<gene>
    <name evidence="4" type="ORF">DM82_5888</name>
</gene>
<accession>A0AAI8BDW5</accession>
<dbReference type="PROSITE" id="PS51898">
    <property type="entry name" value="TYR_RECOMBINASE"/>
    <property type="match status" value="1"/>
</dbReference>
<dbReference type="InterPro" id="IPR011010">
    <property type="entry name" value="DNA_brk_join_enz"/>
</dbReference>
<dbReference type="Pfam" id="PF00589">
    <property type="entry name" value="Phage_integrase"/>
    <property type="match status" value="1"/>
</dbReference>
<proteinExistence type="predicted"/>
<feature type="domain" description="Tyr recombinase" evidence="3">
    <location>
        <begin position="188"/>
        <end position="340"/>
    </location>
</feature>
<reference evidence="4 5" key="1">
    <citation type="submission" date="2014-06" db="EMBL/GenBank/DDBJ databases">
        <authorList>
            <person name="Bishop-Lilly K.A."/>
            <person name="Broomall S.M."/>
            <person name="Chain P.S."/>
            <person name="Chertkov O."/>
            <person name="Coyne S.R."/>
            <person name="Daligault H.E."/>
            <person name="Davenport K.W."/>
            <person name="Erkkila T."/>
            <person name="Frey K.G."/>
            <person name="Gibbons H.S."/>
            <person name="Gu W."/>
            <person name="Jaissle J."/>
            <person name="Johnson S.L."/>
            <person name="Koroleva G.I."/>
            <person name="Ladner J.T."/>
            <person name="Lo C.-C."/>
            <person name="Minogue T.D."/>
            <person name="Munk C."/>
            <person name="Palacios G.F."/>
            <person name="Redden C.L."/>
            <person name="Rosenzweig C.N."/>
            <person name="Scholz M.B."/>
            <person name="Teshima H."/>
            <person name="Xu Y."/>
        </authorList>
    </citation>
    <scope>NUCLEOTIDE SEQUENCE [LARGE SCALE GENOMIC DNA]</scope>
    <source>
        <strain evidence="4 5">EO147</strain>
    </source>
</reference>
<dbReference type="SUPFAM" id="SSF56349">
    <property type="entry name" value="DNA breaking-rejoining enzymes"/>
    <property type="match status" value="1"/>
</dbReference>
<dbReference type="EMBL" id="CP008727">
    <property type="protein sequence ID" value="AIO70451.1"/>
    <property type="molecule type" value="Genomic_DNA"/>
</dbReference>
<dbReference type="GO" id="GO:0003677">
    <property type="term" value="F:DNA binding"/>
    <property type="evidence" value="ECO:0007669"/>
    <property type="project" value="InterPro"/>
</dbReference>
<dbReference type="AlphaFoldDB" id="A0AAI8BDW5"/>
<dbReference type="CDD" id="cd00796">
    <property type="entry name" value="INT_Rci_Hp1_C"/>
    <property type="match status" value="1"/>
</dbReference>
<name>A0AAI8BDW5_9BURK</name>
<sequence>MLMMCIESQGIPIPCIMPIETITKNGRRRFRWKFERVIEGTRIRKSKFIPAGLSAREADELGRKWDAEVYAPATGARKAVVTIGDCVRIHVNDKSSTWKDRKIRIQVLTKYAAEYENQDALDLYDWSIRFAGFMRANVDRQGNPKKPMSDGTVHNTLGYLRAAIKYAHKIGKIDYDQTAKMVIPPASEERHVYKGRREMLEIAHACPNRQVRAAIRVAFYSGMRLSEILRATPTKNGLSLGTTKNGRPRIVPIHPRIAVIARRVTFTIPAWRLKDAWIKARTKAGHAEVRFHDLRHSAASEMINGGIDLYTVGGVLGHKTTTSTKRYAHLVTDKLADAVKKIGSGKARAEKPTPQDE</sequence>
<evidence type="ECO:0000256" key="2">
    <source>
        <dbReference type="ARBA" id="ARBA00023172"/>
    </source>
</evidence>
<evidence type="ECO:0000256" key="1">
    <source>
        <dbReference type="ARBA" id="ARBA00022908"/>
    </source>
</evidence>